<feature type="signal peptide" evidence="1">
    <location>
        <begin position="1"/>
        <end position="19"/>
    </location>
</feature>
<evidence type="ECO:0000313" key="2">
    <source>
        <dbReference type="EMBL" id="MPR32527.1"/>
    </source>
</evidence>
<reference evidence="2 3" key="1">
    <citation type="submission" date="2019-10" db="EMBL/GenBank/DDBJ databases">
        <title>Draft Genome Sequence of Cytophagaceae sp. SJW1-29.</title>
        <authorList>
            <person name="Choi A."/>
        </authorList>
    </citation>
    <scope>NUCLEOTIDE SEQUENCE [LARGE SCALE GENOMIC DNA]</scope>
    <source>
        <strain evidence="2 3">SJW1-29</strain>
    </source>
</reference>
<proteinExistence type="predicted"/>
<keyword evidence="2" id="KW-0449">Lipoprotein</keyword>
<gene>
    <name evidence="2" type="ORF">GBK04_03985</name>
</gene>
<dbReference type="AlphaFoldDB" id="A0A7C9FBE7"/>
<dbReference type="Proteomes" id="UP000479293">
    <property type="component" value="Unassembled WGS sequence"/>
</dbReference>
<evidence type="ECO:0000313" key="3">
    <source>
        <dbReference type="Proteomes" id="UP000479293"/>
    </source>
</evidence>
<dbReference type="Gene3D" id="2.50.20.10">
    <property type="entry name" value="Lipoprotein localisation LolA/LolB/LppX"/>
    <property type="match status" value="1"/>
</dbReference>
<name>A0A7C9FBE7_9BACT</name>
<dbReference type="EMBL" id="WHLY01000002">
    <property type="protein sequence ID" value="MPR32527.1"/>
    <property type="molecule type" value="Genomic_DNA"/>
</dbReference>
<dbReference type="RefSeq" id="WP_152757042.1">
    <property type="nucleotide sequence ID" value="NZ_WHLY01000002.1"/>
</dbReference>
<evidence type="ECO:0000256" key="1">
    <source>
        <dbReference type="SAM" id="SignalP"/>
    </source>
</evidence>
<feature type="chain" id="PRO_5029003810" evidence="1">
    <location>
        <begin position="20"/>
        <end position="253"/>
    </location>
</feature>
<comment type="caution">
    <text evidence="2">The sequence shown here is derived from an EMBL/GenBank/DDBJ whole genome shotgun (WGS) entry which is preliminary data.</text>
</comment>
<protein>
    <submittedName>
        <fullName evidence="2">Outer membrane lipoprotein-sorting protein</fullName>
    </submittedName>
</protein>
<accession>A0A7C9FBE7</accession>
<organism evidence="2 3">
    <name type="scientific">Salmonirosea aquatica</name>
    <dbReference type="NCBI Taxonomy" id="2654236"/>
    <lineage>
        <taxon>Bacteria</taxon>
        <taxon>Pseudomonadati</taxon>
        <taxon>Bacteroidota</taxon>
        <taxon>Cytophagia</taxon>
        <taxon>Cytophagales</taxon>
        <taxon>Spirosomataceae</taxon>
        <taxon>Salmonirosea</taxon>
    </lineage>
</organism>
<keyword evidence="1" id="KW-0732">Signal</keyword>
<sequence>MKVFKLLVILLLASGTSNAQQATVKAPTVDDILNKYYENSGGKALWDSLKSVRMTGQVSVQGMEIPVTIIQTAAGQQKVSIKFQGQEITQVAFDGEKGWNTDFMNQKAEKMSAEANANTKQQVMDFPDALHNYKAKGYLAQLEGKEMIEGKEAFKVKLIKTPVKLDGQEQENIVYYFFDPENYLPVAMRNMSLSGQTKGASVETLLDDYRQVQGLLFPFSSKISYNGQPGETIQLENIETNAKFDPKLFAFPE</sequence>
<keyword evidence="3" id="KW-1185">Reference proteome</keyword>